<dbReference type="EMBL" id="JAKIJS010000001">
    <property type="protein sequence ID" value="MCF6137586.1"/>
    <property type="molecule type" value="Genomic_DNA"/>
</dbReference>
<gene>
    <name evidence="1" type="ORF">L2716_07580</name>
</gene>
<evidence type="ECO:0000313" key="2">
    <source>
        <dbReference type="Proteomes" id="UP001649381"/>
    </source>
</evidence>
<accession>A0ABS9H114</accession>
<dbReference type="InterPro" id="IPR025942">
    <property type="entry name" value="SpoVIF"/>
</dbReference>
<protein>
    <submittedName>
        <fullName evidence="1">Stage VI sporulation protein F</fullName>
    </submittedName>
</protein>
<keyword evidence="2" id="KW-1185">Reference proteome</keyword>
<reference evidence="1 2" key="1">
    <citation type="submission" date="2022-01" db="EMBL/GenBank/DDBJ databases">
        <title>Alkalihalobacillus sp. EGI L200015, a novel bacterium isolated from a salt lake sediment.</title>
        <authorList>
            <person name="Gao L."/>
            <person name="Fang B.-Z."/>
            <person name="Li W.-J."/>
        </authorList>
    </citation>
    <scope>NUCLEOTIDE SEQUENCE [LARGE SCALE GENOMIC DNA]</scope>
    <source>
        <strain evidence="1 2">KCTC 12718</strain>
    </source>
</reference>
<organism evidence="1 2">
    <name type="scientific">Pseudalkalibacillus berkeleyi</name>
    <dbReference type="NCBI Taxonomy" id="1069813"/>
    <lineage>
        <taxon>Bacteria</taxon>
        <taxon>Bacillati</taxon>
        <taxon>Bacillota</taxon>
        <taxon>Bacilli</taxon>
        <taxon>Bacillales</taxon>
        <taxon>Fictibacillaceae</taxon>
        <taxon>Pseudalkalibacillus</taxon>
    </lineage>
</organism>
<proteinExistence type="predicted"/>
<name>A0ABS9H114_9BACL</name>
<evidence type="ECO:0000313" key="1">
    <source>
        <dbReference type="EMBL" id="MCF6137586.1"/>
    </source>
</evidence>
<sequence length="85" mass="9681">MDRNNFMDDIEKKTGVKKEDIFKLADSVQSANLRDEKTIRQLISQVSRMAGVPVSKEKEDQIVKAIINNNIPLDMASIAKMFNKK</sequence>
<dbReference type="Pfam" id="PF14069">
    <property type="entry name" value="SpoVIF"/>
    <property type="match status" value="1"/>
</dbReference>
<dbReference type="RefSeq" id="WP_236333296.1">
    <property type="nucleotide sequence ID" value="NZ_JAKIJS010000001.1"/>
</dbReference>
<comment type="caution">
    <text evidence="1">The sequence shown here is derived from an EMBL/GenBank/DDBJ whole genome shotgun (WGS) entry which is preliminary data.</text>
</comment>
<dbReference type="Proteomes" id="UP001649381">
    <property type="component" value="Unassembled WGS sequence"/>
</dbReference>